<organism evidence="19 20">
    <name type="scientific">Rhodovulum sulfidophilum</name>
    <name type="common">Rhodobacter sulfidophilus</name>
    <dbReference type="NCBI Taxonomy" id="35806"/>
    <lineage>
        <taxon>Bacteria</taxon>
        <taxon>Pseudomonadati</taxon>
        <taxon>Pseudomonadota</taxon>
        <taxon>Alphaproteobacteria</taxon>
        <taxon>Rhodobacterales</taxon>
        <taxon>Paracoccaceae</taxon>
        <taxon>Rhodovulum</taxon>
    </lineage>
</organism>
<feature type="binding site" evidence="17">
    <location>
        <position position="43"/>
    </location>
    <ligand>
        <name>Mg(2+)</name>
        <dbReference type="ChEBI" id="CHEBI:18420"/>
    </ligand>
</feature>
<dbReference type="PANTHER" id="PTHR11076">
    <property type="entry name" value="DNA REPAIR POLYMERASE UMUC / TRANSFERASE FAMILY MEMBER"/>
    <property type="match status" value="1"/>
</dbReference>
<dbReference type="NCBIfam" id="NF002677">
    <property type="entry name" value="PRK02406.1"/>
    <property type="match status" value="1"/>
</dbReference>
<dbReference type="Pfam" id="PF11799">
    <property type="entry name" value="IMS_C"/>
    <property type="match status" value="1"/>
</dbReference>
<evidence type="ECO:0000256" key="4">
    <source>
        <dbReference type="ARBA" id="ARBA00022457"/>
    </source>
</evidence>
<feature type="domain" description="UmuC" evidence="18">
    <location>
        <begin position="39"/>
        <end position="219"/>
    </location>
</feature>
<dbReference type="PROSITE" id="PS50173">
    <property type="entry name" value="UMUC"/>
    <property type="match status" value="1"/>
</dbReference>
<evidence type="ECO:0000256" key="15">
    <source>
        <dbReference type="ARBA" id="ARBA00025589"/>
    </source>
</evidence>
<name>A0A2W5QIF3_RHOSU</name>
<gene>
    <name evidence="17" type="primary">dinB</name>
    <name evidence="19" type="ORF">DI556_03775</name>
</gene>
<dbReference type="SUPFAM" id="SSF100879">
    <property type="entry name" value="Lesion bypass DNA polymerase (Y-family), little finger domain"/>
    <property type="match status" value="1"/>
</dbReference>
<dbReference type="InterPro" id="IPR022880">
    <property type="entry name" value="DNApol_IV"/>
</dbReference>
<dbReference type="Gene3D" id="3.30.70.270">
    <property type="match status" value="1"/>
</dbReference>
<dbReference type="GO" id="GO:0006281">
    <property type="term" value="P:DNA repair"/>
    <property type="evidence" value="ECO:0007669"/>
    <property type="project" value="UniProtKB-UniRule"/>
</dbReference>
<dbReference type="GO" id="GO:0042276">
    <property type="term" value="P:error-prone translesion synthesis"/>
    <property type="evidence" value="ECO:0007669"/>
    <property type="project" value="TreeGrafter"/>
</dbReference>
<accession>A0A2W5QIF3</accession>
<comment type="similarity">
    <text evidence="2 17">Belongs to the DNA polymerase type-Y family.</text>
</comment>
<dbReference type="Gene3D" id="3.40.1170.60">
    <property type="match status" value="1"/>
</dbReference>
<evidence type="ECO:0000256" key="17">
    <source>
        <dbReference type="HAMAP-Rule" id="MF_01113"/>
    </source>
</evidence>
<evidence type="ECO:0000259" key="18">
    <source>
        <dbReference type="PROSITE" id="PS50173"/>
    </source>
</evidence>
<dbReference type="GO" id="GO:0006261">
    <property type="term" value="P:DNA-templated DNA replication"/>
    <property type="evidence" value="ECO:0007669"/>
    <property type="project" value="UniProtKB-UniRule"/>
</dbReference>
<reference evidence="19 20" key="1">
    <citation type="submission" date="2017-08" db="EMBL/GenBank/DDBJ databases">
        <title>Infants hospitalized years apart are colonized by the same room-sourced microbial strains.</title>
        <authorList>
            <person name="Brooks B."/>
            <person name="Olm M.R."/>
            <person name="Firek B.A."/>
            <person name="Baker R."/>
            <person name="Thomas B.C."/>
            <person name="Morowitz M.J."/>
            <person name="Banfield J.F."/>
        </authorList>
    </citation>
    <scope>NUCLEOTIDE SEQUENCE [LARGE SCALE GENOMIC DNA]</scope>
    <source>
        <strain evidence="19">S2_005_002_R2_34</strain>
    </source>
</reference>
<evidence type="ECO:0000256" key="1">
    <source>
        <dbReference type="ARBA" id="ARBA00004496"/>
    </source>
</evidence>
<dbReference type="EMBL" id="QFPW01000002">
    <property type="protein sequence ID" value="PZQ51300.1"/>
    <property type="molecule type" value="Genomic_DNA"/>
</dbReference>
<keyword evidence="4 17" id="KW-0515">Mutator protein</keyword>
<evidence type="ECO:0000256" key="13">
    <source>
        <dbReference type="ARBA" id="ARBA00023125"/>
    </source>
</evidence>
<keyword evidence="14 17" id="KW-0234">DNA repair</keyword>
<keyword evidence="10 17" id="KW-0227">DNA damage</keyword>
<evidence type="ECO:0000313" key="20">
    <source>
        <dbReference type="Proteomes" id="UP000249185"/>
    </source>
</evidence>
<dbReference type="GO" id="GO:0003887">
    <property type="term" value="F:DNA-directed DNA polymerase activity"/>
    <property type="evidence" value="ECO:0007669"/>
    <property type="project" value="UniProtKB-UniRule"/>
</dbReference>
<comment type="subunit">
    <text evidence="3 17">Monomer.</text>
</comment>
<dbReference type="InterPro" id="IPR001126">
    <property type="entry name" value="UmuC"/>
</dbReference>
<dbReference type="SUPFAM" id="SSF56672">
    <property type="entry name" value="DNA/RNA polymerases"/>
    <property type="match status" value="1"/>
</dbReference>
<feature type="active site" evidence="17">
    <location>
        <position position="137"/>
    </location>
</feature>
<dbReference type="InterPro" id="IPR043502">
    <property type="entry name" value="DNA/RNA_pol_sf"/>
</dbReference>
<keyword evidence="9 17" id="KW-0479">Metal-binding</keyword>
<comment type="function">
    <text evidence="15 17">Poorly processive, error-prone DNA polymerase involved in untargeted mutagenesis. Copies undamaged DNA at stalled replication forks, which arise in vivo from mismatched or misaligned primer ends. These misaligned primers can be extended by PolIV. Exhibits no 3'-5' exonuclease (proofreading) activity. May be involved in translesional synthesis, in conjunction with the beta clamp from PolIII.</text>
</comment>
<feature type="site" description="Substrate discrimination" evidence="17">
    <location>
        <position position="48"/>
    </location>
</feature>
<proteinExistence type="inferred from homology"/>
<dbReference type="GO" id="GO:0005829">
    <property type="term" value="C:cytosol"/>
    <property type="evidence" value="ECO:0007669"/>
    <property type="project" value="TreeGrafter"/>
</dbReference>
<evidence type="ECO:0000313" key="19">
    <source>
        <dbReference type="EMBL" id="PZQ51300.1"/>
    </source>
</evidence>
<dbReference type="InterPro" id="IPR036775">
    <property type="entry name" value="DNA_pol_Y-fam_lit_finger_sf"/>
</dbReference>
<dbReference type="InterPro" id="IPR050116">
    <property type="entry name" value="DNA_polymerase-Y"/>
</dbReference>
<evidence type="ECO:0000256" key="8">
    <source>
        <dbReference type="ARBA" id="ARBA00022705"/>
    </source>
</evidence>
<dbReference type="PANTHER" id="PTHR11076:SF33">
    <property type="entry name" value="DNA POLYMERASE KAPPA"/>
    <property type="match status" value="1"/>
</dbReference>
<evidence type="ECO:0000256" key="16">
    <source>
        <dbReference type="ARBA" id="ARBA00049244"/>
    </source>
</evidence>
<keyword evidence="13 17" id="KW-0238">DNA-binding</keyword>
<dbReference type="GO" id="GO:0009432">
    <property type="term" value="P:SOS response"/>
    <property type="evidence" value="ECO:0007669"/>
    <property type="project" value="TreeGrafter"/>
</dbReference>
<evidence type="ECO:0000256" key="12">
    <source>
        <dbReference type="ARBA" id="ARBA00022932"/>
    </source>
</evidence>
<dbReference type="Proteomes" id="UP000249185">
    <property type="component" value="Unassembled WGS sequence"/>
</dbReference>
<evidence type="ECO:0000256" key="7">
    <source>
        <dbReference type="ARBA" id="ARBA00022695"/>
    </source>
</evidence>
<dbReference type="GO" id="GO:0003684">
    <property type="term" value="F:damaged DNA binding"/>
    <property type="evidence" value="ECO:0007669"/>
    <property type="project" value="InterPro"/>
</dbReference>
<comment type="cofactor">
    <cofactor evidence="17">
        <name>Mg(2+)</name>
        <dbReference type="ChEBI" id="CHEBI:18420"/>
    </cofactor>
    <text evidence="17">Binds 2 magnesium ions per subunit.</text>
</comment>
<dbReference type="AlphaFoldDB" id="A0A2W5QIF3"/>
<comment type="catalytic activity">
    <reaction evidence="16 17">
        <text>DNA(n) + a 2'-deoxyribonucleoside 5'-triphosphate = DNA(n+1) + diphosphate</text>
        <dbReference type="Rhea" id="RHEA:22508"/>
        <dbReference type="Rhea" id="RHEA-COMP:17339"/>
        <dbReference type="Rhea" id="RHEA-COMP:17340"/>
        <dbReference type="ChEBI" id="CHEBI:33019"/>
        <dbReference type="ChEBI" id="CHEBI:61560"/>
        <dbReference type="ChEBI" id="CHEBI:173112"/>
        <dbReference type="EC" id="2.7.7.7"/>
    </reaction>
</comment>
<dbReference type="HAMAP" id="MF_01113">
    <property type="entry name" value="DNApol_IV"/>
    <property type="match status" value="1"/>
</dbReference>
<dbReference type="Gene3D" id="1.10.150.20">
    <property type="entry name" value="5' to 3' exonuclease, C-terminal subdomain"/>
    <property type="match status" value="1"/>
</dbReference>
<dbReference type="CDD" id="cd03586">
    <property type="entry name" value="PolY_Pol_IV_kappa"/>
    <property type="match status" value="1"/>
</dbReference>
<dbReference type="FunFam" id="3.40.1170.60:FF:000001">
    <property type="entry name" value="DNA polymerase IV"/>
    <property type="match status" value="1"/>
</dbReference>
<evidence type="ECO:0000256" key="10">
    <source>
        <dbReference type="ARBA" id="ARBA00022763"/>
    </source>
</evidence>
<keyword evidence="5 17" id="KW-0963">Cytoplasm</keyword>
<keyword evidence="12 17" id="KW-0239">DNA-directed DNA polymerase</keyword>
<protein>
    <recommendedName>
        <fullName evidence="17">DNA polymerase IV</fullName>
        <shortName evidence="17">Pol IV</shortName>
        <ecNumber evidence="17">2.7.7.7</ecNumber>
    </recommendedName>
</protein>
<dbReference type="NCBIfam" id="NF002751">
    <property type="entry name" value="PRK02794.1"/>
    <property type="match status" value="1"/>
</dbReference>
<evidence type="ECO:0000256" key="3">
    <source>
        <dbReference type="ARBA" id="ARBA00011245"/>
    </source>
</evidence>
<keyword evidence="11 17" id="KW-0460">Magnesium</keyword>
<keyword evidence="7 17" id="KW-0548">Nucleotidyltransferase</keyword>
<comment type="subcellular location">
    <subcellularLocation>
        <location evidence="1 17">Cytoplasm</location>
    </subcellularLocation>
</comment>
<evidence type="ECO:0000256" key="11">
    <source>
        <dbReference type="ARBA" id="ARBA00022842"/>
    </source>
</evidence>
<dbReference type="FunFam" id="3.30.1490.100:FF:000004">
    <property type="entry name" value="DNA polymerase IV"/>
    <property type="match status" value="1"/>
</dbReference>
<dbReference type="InterPro" id="IPR017961">
    <property type="entry name" value="DNA_pol_Y-fam_little_finger"/>
</dbReference>
<dbReference type="EC" id="2.7.7.7" evidence="17"/>
<keyword evidence="6 17" id="KW-0808">Transferase</keyword>
<feature type="binding site" evidence="17">
    <location>
        <position position="136"/>
    </location>
    <ligand>
        <name>Mg(2+)</name>
        <dbReference type="ChEBI" id="CHEBI:18420"/>
    </ligand>
</feature>
<dbReference type="InterPro" id="IPR043128">
    <property type="entry name" value="Rev_trsase/Diguanyl_cyclase"/>
</dbReference>
<comment type="caution">
    <text evidence="19">The sequence shown here is derived from an EMBL/GenBank/DDBJ whole genome shotgun (WGS) entry which is preliminary data.</text>
</comment>
<dbReference type="Gene3D" id="3.30.1490.100">
    <property type="entry name" value="DNA polymerase, Y-family, little finger domain"/>
    <property type="match status" value="1"/>
</dbReference>
<sequence length="419" mass="45767">MTPTALCRDCLTAHDAPGRCPACGSPRAARHAELFTLATAHVDCDAFYASVEKRDDPAIRDLPVIIGGGKRGVVSTCCYIARIKGVRSAMPMFKALKLCPEAVVIPPRMAKYVEVSRAIRAMMLDLTPLVEPLSLDEAFLDLAGTERLHRAPPAVLLARLQARVESELGITLSVGLSHNKFLAKIASDLDKPRGFAVIGRAETEAFLAPKPVGLIWGVGAAAVASLEREGIRTIGDLRRRERKHLITRFGALGDRLWHLARGEDHRMVSPSRAPKSISHETTFETDVADRDTLRRHLWLLSEELSARAKAKEIGGKTVTLKLKRADFALLTRRRTLESPTQLADRIFRAAEPLLLRDLGRGPFRLIGVGISDLCPADRCDPGDDLLDAGAKKRREAERAADLIRSRFGANAIGLGRSLG</sequence>
<evidence type="ECO:0000256" key="6">
    <source>
        <dbReference type="ARBA" id="ARBA00022679"/>
    </source>
</evidence>
<dbReference type="GO" id="GO:0000287">
    <property type="term" value="F:magnesium ion binding"/>
    <property type="evidence" value="ECO:0007669"/>
    <property type="project" value="UniProtKB-UniRule"/>
</dbReference>
<evidence type="ECO:0000256" key="14">
    <source>
        <dbReference type="ARBA" id="ARBA00023204"/>
    </source>
</evidence>
<evidence type="ECO:0000256" key="9">
    <source>
        <dbReference type="ARBA" id="ARBA00022723"/>
    </source>
</evidence>
<dbReference type="Pfam" id="PF00817">
    <property type="entry name" value="IMS"/>
    <property type="match status" value="1"/>
</dbReference>
<keyword evidence="8 17" id="KW-0235">DNA replication</keyword>
<evidence type="ECO:0000256" key="2">
    <source>
        <dbReference type="ARBA" id="ARBA00010945"/>
    </source>
</evidence>
<evidence type="ECO:0000256" key="5">
    <source>
        <dbReference type="ARBA" id="ARBA00022490"/>
    </source>
</evidence>